<dbReference type="Proteomes" id="UP001353858">
    <property type="component" value="Unassembled WGS sequence"/>
</dbReference>
<dbReference type="AlphaFoldDB" id="A0AAN7S6I8"/>
<organism evidence="2 3">
    <name type="scientific">Aquatica leii</name>
    <dbReference type="NCBI Taxonomy" id="1421715"/>
    <lineage>
        <taxon>Eukaryota</taxon>
        <taxon>Metazoa</taxon>
        <taxon>Ecdysozoa</taxon>
        <taxon>Arthropoda</taxon>
        <taxon>Hexapoda</taxon>
        <taxon>Insecta</taxon>
        <taxon>Pterygota</taxon>
        <taxon>Neoptera</taxon>
        <taxon>Endopterygota</taxon>
        <taxon>Coleoptera</taxon>
        <taxon>Polyphaga</taxon>
        <taxon>Elateriformia</taxon>
        <taxon>Elateroidea</taxon>
        <taxon>Lampyridae</taxon>
        <taxon>Luciolinae</taxon>
        <taxon>Aquatica</taxon>
    </lineage>
</organism>
<comment type="caution">
    <text evidence="2">The sequence shown here is derived from an EMBL/GenBank/DDBJ whole genome shotgun (WGS) entry which is preliminary data.</text>
</comment>
<gene>
    <name evidence="2" type="ORF">RN001_015150</name>
</gene>
<feature type="region of interest" description="Disordered" evidence="1">
    <location>
        <begin position="47"/>
        <end position="75"/>
    </location>
</feature>
<evidence type="ECO:0000313" key="2">
    <source>
        <dbReference type="EMBL" id="KAK4873121.1"/>
    </source>
</evidence>
<protein>
    <submittedName>
        <fullName evidence="2">Uncharacterized protein</fullName>
    </submittedName>
</protein>
<evidence type="ECO:0000256" key="1">
    <source>
        <dbReference type="SAM" id="MobiDB-lite"/>
    </source>
</evidence>
<evidence type="ECO:0000313" key="3">
    <source>
        <dbReference type="Proteomes" id="UP001353858"/>
    </source>
</evidence>
<reference evidence="3" key="1">
    <citation type="submission" date="2023-01" db="EMBL/GenBank/DDBJ databases">
        <title>Key to firefly adult light organ development and bioluminescence: homeobox transcription factors regulate luciferase expression and transportation to peroxisome.</title>
        <authorList>
            <person name="Fu X."/>
        </authorList>
    </citation>
    <scope>NUCLEOTIDE SEQUENCE [LARGE SCALE GENOMIC DNA]</scope>
</reference>
<keyword evidence="3" id="KW-1185">Reference proteome</keyword>
<name>A0AAN7S6I8_9COLE</name>
<sequence length="75" mass="8609">MQNQHLDIRNVIDSGRRKQVEKNREKLSLIVETVKFCGRQKLVLRGTNDSGPVSVTDEEPVTNDGNFRANEEEIR</sequence>
<accession>A0AAN7S6I8</accession>
<proteinExistence type="predicted"/>
<dbReference type="EMBL" id="JARPUR010000007">
    <property type="protein sequence ID" value="KAK4873121.1"/>
    <property type="molecule type" value="Genomic_DNA"/>
</dbReference>